<proteinExistence type="predicted"/>
<sequence length="107" mass="12288">MDKIEFRILIKYCFLKGKNTVEAKTWLDVDFDWQATFEENESAASPRQCTVSKIHELGFELIPNPPYSPDLAPNDYFLFSELKGKLAGKKCSSNEEVIDEIEACYEV</sequence>
<comment type="caution">
    <text evidence="1">The sequence shown here is derived from an EMBL/GenBank/DDBJ whole genome shotgun (WGS) entry which is preliminary data.</text>
</comment>
<name>A0A834I1N9_RHYFE</name>
<dbReference type="InterPro" id="IPR036397">
    <property type="entry name" value="RNaseH_sf"/>
</dbReference>
<reference evidence="1" key="1">
    <citation type="submission" date="2020-08" db="EMBL/GenBank/DDBJ databases">
        <title>Genome sequencing and assembly of the red palm weevil Rhynchophorus ferrugineus.</title>
        <authorList>
            <person name="Dias G.B."/>
            <person name="Bergman C.M."/>
            <person name="Manee M."/>
        </authorList>
    </citation>
    <scope>NUCLEOTIDE SEQUENCE</scope>
    <source>
        <strain evidence="1">AA-2017</strain>
        <tissue evidence="1">Whole larva</tissue>
    </source>
</reference>
<dbReference type="InterPro" id="IPR052709">
    <property type="entry name" value="Transposase-MT_Hybrid"/>
</dbReference>
<dbReference type="Proteomes" id="UP000625711">
    <property type="component" value="Unassembled WGS sequence"/>
</dbReference>
<dbReference type="GO" id="GO:0003676">
    <property type="term" value="F:nucleic acid binding"/>
    <property type="evidence" value="ECO:0007669"/>
    <property type="project" value="InterPro"/>
</dbReference>
<dbReference type="Gene3D" id="3.30.420.10">
    <property type="entry name" value="Ribonuclease H-like superfamily/Ribonuclease H"/>
    <property type="match status" value="1"/>
</dbReference>
<accession>A0A834I1N9</accession>
<dbReference type="PANTHER" id="PTHR46060">
    <property type="entry name" value="MARINER MOS1 TRANSPOSASE-LIKE PROTEIN"/>
    <property type="match status" value="1"/>
</dbReference>
<dbReference type="PANTHER" id="PTHR46060:SF1">
    <property type="entry name" value="MARINER MOS1 TRANSPOSASE-LIKE PROTEIN"/>
    <property type="match status" value="1"/>
</dbReference>
<organism evidence="1 2">
    <name type="scientific">Rhynchophorus ferrugineus</name>
    <name type="common">Red palm weevil</name>
    <name type="synonym">Curculio ferrugineus</name>
    <dbReference type="NCBI Taxonomy" id="354439"/>
    <lineage>
        <taxon>Eukaryota</taxon>
        <taxon>Metazoa</taxon>
        <taxon>Ecdysozoa</taxon>
        <taxon>Arthropoda</taxon>
        <taxon>Hexapoda</taxon>
        <taxon>Insecta</taxon>
        <taxon>Pterygota</taxon>
        <taxon>Neoptera</taxon>
        <taxon>Endopterygota</taxon>
        <taxon>Coleoptera</taxon>
        <taxon>Polyphaga</taxon>
        <taxon>Cucujiformia</taxon>
        <taxon>Curculionidae</taxon>
        <taxon>Dryophthorinae</taxon>
        <taxon>Rhynchophorus</taxon>
    </lineage>
</organism>
<dbReference type="OrthoDB" id="10065579at2759"/>
<dbReference type="AlphaFoldDB" id="A0A834I1N9"/>
<protein>
    <submittedName>
        <fullName evidence="1">Uncharacterized protein</fullName>
    </submittedName>
</protein>
<gene>
    <name evidence="1" type="ORF">GWI33_015847</name>
</gene>
<dbReference type="EMBL" id="JAACXV010013990">
    <property type="protein sequence ID" value="KAF7271264.1"/>
    <property type="molecule type" value="Genomic_DNA"/>
</dbReference>
<evidence type="ECO:0000313" key="2">
    <source>
        <dbReference type="Proteomes" id="UP000625711"/>
    </source>
</evidence>
<evidence type="ECO:0000313" key="1">
    <source>
        <dbReference type="EMBL" id="KAF7271264.1"/>
    </source>
</evidence>
<keyword evidence="2" id="KW-1185">Reference proteome</keyword>